<dbReference type="GO" id="GO:0006402">
    <property type="term" value="P:mRNA catabolic process"/>
    <property type="evidence" value="ECO:0007669"/>
    <property type="project" value="TreeGrafter"/>
</dbReference>
<dbReference type="InterPro" id="IPR012340">
    <property type="entry name" value="NA-bd_OB-fold"/>
</dbReference>
<name>A0A6J4S9G4_9ACTN</name>
<dbReference type="EMBL" id="CADCVT010000143">
    <property type="protein sequence ID" value="CAA9492368.1"/>
    <property type="molecule type" value="Genomic_DNA"/>
</dbReference>
<dbReference type="Pfam" id="PF00773">
    <property type="entry name" value="RNB"/>
    <property type="match status" value="1"/>
</dbReference>
<dbReference type="AlphaFoldDB" id="A0A6J4S9G4"/>
<gene>
    <name evidence="2" type="ORF">AVDCRST_MAG85-1300</name>
</gene>
<evidence type="ECO:0000259" key="1">
    <source>
        <dbReference type="SMART" id="SM00955"/>
    </source>
</evidence>
<dbReference type="PANTHER" id="PTHR23355:SF9">
    <property type="entry name" value="DIS3-LIKE EXONUCLEASE 2"/>
    <property type="match status" value="1"/>
</dbReference>
<dbReference type="GO" id="GO:0000175">
    <property type="term" value="F:3'-5'-RNA exonuclease activity"/>
    <property type="evidence" value="ECO:0007669"/>
    <property type="project" value="TreeGrafter"/>
</dbReference>
<dbReference type="InterPro" id="IPR001900">
    <property type="entry name" value="RNase_II/R"/>
</dbReference>
<sequence>MPVLRIRVDPATALREGFDAIRAEAGVPETFSEAAQKEAEAAAARPPEYEPLGVPFVTIDPPGARDLDQAMHIEALGEGHRIRYAIADVGAFVTPGGALDAEATERALTVYAPDRKVPLHPPVLSEGAASLLPVEWRPAVVWTLELDGSGELVSTHVGRSQVRSVAQHTYDDLPAEVAPLLEEVGERRLELERARGGVRLAVPEQEVVQKDGTWTVEY</sequence>
<evidence type="ECO:0000313" key="2">
    <source>
        <dbReference type="EMBL" id="CAA9492368.1"/>
    </source>
</evidence>
<organism evidence="2">
    <name type="scientific">uncultured Solirubrobacteraceae bacterium</name>
    <dbReference type="NCBI Taxonomy" id="1162706"/>
    <lineage>
        <taxon>Bacteria</taxon>
        <taxon>Bacillati</taxon>
        <taxon>Actinomycetota</taxon>
        <taxon>Thermoleophilia</taxon>
        <taxon>Solirubrobacterales</taxon>
        <taxon>Solirubrobacteraceae</taxon>
        <taxon>environmental samples</taxon>
    </lineage>
</organism>
<proteinExistence type="predicted"/>
<dbReference type="GO" id="GO:0003723">
    <property type="term" value="F:RNA binding"/>
    <property type="evidence" value="ECO:0007669"/>
    <property type="project" value="InterPro"/>
</dbReference>
<dbReference type="InterPro" id="IPR050180">
    <property type="entry name" value="RNR_Ribonuclease"/>
</dbReference>
<feature type="non-terminal residue" evidence="2">
    <location>
        <position position="218"/>
    </location>
</feature>
<dbReference type="SUPFAM" id="SSF50249">
    <property type="entry name" value="Nucleic acid-binding proteins"/>
    <property type="match status" value="1"/>
</dbReference>
<protein>
    <submittedName>
        <fullName evidence="2">3'-to-5' exoribonuclease RNase R</fullName>
    </submittedName>
</protein>
<accession>A0A6J4S9G4</accession>
<dbReference type="PANTHER" id="PTHR23355">
    <property type="entry name" value="RIBONUCLEASE"/>
    <property type="match status" value="1"/>
</dbReference>
<reference evidence="2" key="1">
    <citation type="submission" date="2020-02" db="EMBL/GenBank/DDBJ databases">
        <authorList>
            <person name="Meier V. D."/>
        </authorList>
    </citation>
    <scope>NUCLEOTIDE SEQUENCE</scope>
    <source>
        <strain evidence="2">AVDCRST_MAG85</strain>
    </source>
</reference>
<dbReference type="SMART" id="SM00955">
    <property type="entry name" value="RNB"/>
    <property type="match status" value="1"/>
</dbReference>
<feature type="domain" description="RNB" evidence="1">
    <location>
        <begin position="49"/>
        <end position="218"/>
    </location>
</feature>